<evidence type="ECO:0000313" key="1">
    <source>
        <dbReference type="Proteomes" id="UP000095283"/>
    </source>
</evidence>
<proteinExistence type="predicted"/>
<evidence type="ECO:0000313" key="2">
    <source>
        <dbReference type="WBParaSite" id="Hba_17635"/>
    </source>
</evidence>
<dbReference type="Proteomes" id="UP000095283">
    <property type="component" value="Unplaced"/>
</dbReference>
<keyword evidence="1" id="KW-1185">Reference proteome</keyword>
<organism evidence="1 2">
    <name type="scientific">Heterorhabditis bacteriophora</name>
    <name type="common">Entomopathogenic nematode worm</name>
    <dbReference type="NCBI Taxonomy" id="37862"/>
    <lineage>
        <taxon>Eukaryota</taxon>
        <taxon>Metazoa</taxon>
        <taxon>Ecdysozoa</taxon>
        <taxon>Nematoda</taxon>
        <taxon>Chromadorea</taxon>
        <taxon>Rhabditida</taxon>
        <taxon>Rhabditina</taxon>
        <taxon>Rhabditomorpha</taxon>
        <taxon>Strongyloidea</taxon>
        <taxon>Heterorhabditidae</taxon>
        <taxon>Heterorhabditis</taxon>
    </lineage>
</organism>
<dbReference type="WBParaSite" id="Hba_17635">
    <property type="protein sequence ID" value="Hba_17635"/>
    <property type="gene ID" value="Hba_17635"/>
</dbReference>
<name>A0A1I7XIR3_HETBA</name>
<sequence length="117" mass="13614">MLPSVIVFCCITTLYSTKIPEIAIASQRIESNEGICSVLKMEAIQGVSTCYYKSEFIKIEFNVILHFRCDGSNSEEIAYQFYSDLAYLEQLAYLKYHDLDDFFRKEKPNKQNYDAIH</sequence>
<reference evidence="2" key="1">
    <citation type="submission" date="2016-11" db="UniProtKB">
        <authorList>
            <consortium name="WormBaseParasite"/>
        </authorList>
    </citation>
    <scope>IDENTIFICATION</scope>
</reference>
<protein>
    <submittedName>
        <fullName evidence="2">DUF727 domain-containing protein</fullName>
    </submittedName>
</protein>
<dbReference type="AlphaFoldDB" id="A0A1I7XIR3"/>
<accession>A0A1I7XIR3</accession>